<dbReference type="NCBIfam" id="NF002326">
    <property type="entry name" value="PRK01286.1-1"/>
    <property type="match status" value="1"/>
</dbReference>
<organism evidence="4 5">
    <name type="scientific">Hyphococcus flavus</name>
    <dbReference type="NCBI Taxonomy" id="1866326"/>
    <lineage>
        <taxon>Bacteria</taxon>
        <taxon>Pseudomonadati</taxon>
        <taxon>Pseudomonadota</taxon>
        <taxon>Alphaproteobacteria</taxon>
        <taxon>Parvularculales</taxon>
        <taxon>Parvularculaceae</taxon>
        <taxon>Hyphococcus</taxon>
    </lineage>
</organism>
<feature type="domain" description="HD" evidence="3">
    <location>
        <begin position="73"/>
        <end position="216"/>
    </location>
</feature>
<dbReference type="InterPro" id="IPR050135">
    <property type="entry name" value="dGTPase-like"/>
</dbReference>
<protein>
    <recommendedName>
        <fullName evidence="2">Deoxyguanosinetriphosphate triphosphohydrolase-like protein</fullName>
    </recommendedName>
</protein>
<dbReference type="FunFam" id="1.10.3210.10:FF:000024">
    <property type="entry name" value="Deoxyguanosinetriphosphate triphosphohydrolase-like protein"/>
    <property type="match status" value="1"/>
</dbReference>
<dbReference type="Pfam" id="PF13286">
    <property type="entry name" value="HD_assoc"/>
    <property type="match status" value="1"/>
</dbReference>
<dbReference type="SUPFAM" id="SSF109604">
    <property type="entry name" value="HD-domain/PDEase-like"/>
    <property type="match status" value="1"/>
</dbReference>
<comment type="similarity">
    <text evidence="2">Belongs to the dGTPase family. Type 2 subfamily.</text>
</comment>
<dbReference type="EMBL" id="CP118166">
    <property type="protein sequence ID" value="WDI30630.1"/>
    <property type="molecule type" value="Genomic_DNA"/>
</dbReference>
<dbReference type="InterPro" id="IPR023023">
    <property type="entry name" value="dNTPase_2"/>
</dbReference>
<dbReference type="HAMAP" id="MF_01212">
    <property type="entry name" value="dGTPase_type2"/>
    <property type="match status" value="1"/>
</dbReference>
<dbReference type="PANTHER" id="PTHR11373:SF43">
    <property type="entry name" value="DEOXYGUANOSINETRIPHOSPHATE TRIPHOSPHOHYDROLASE-LIKE PROTEIN"/>
    <property type="match status" value="1"/>
</dbReference>
<dbReference type="CDD" id="cd00077">
    <property type="entry name" value="HDc"/>
    <property type="match status" value="1"/>
</dbReference>
<dbReference type="SMART" id="SM00471">
    <property type="entry name" value="HDc"/>
    <property type="match status" value="1"/>
</dbReference>
<sequence>MTRNAPKAFPAPLASYAARAEETRGRLVTEAESSIRTPFQRDRDRVIHSVAFRRLKHKTQVFISHEGDHYRTRLTHSLEVAQIARTLARALQLDEDLAECVALAHDLGHPPFGHTGEDVLVECMKPYNSFDHNAQTLRLLTKLEHRHADFSGLNLTWETLEGVVKHNGPLIGPLARKDEPLPAAIVEYAESHDLWLDTFPSLEAQIGAIADDIAYNNHDVDDGLRAGLFDFEEARDLPLIGPALKAAEDRYPSAPRDVLIAEAVSDLIGAMVEDVLAETKARLAALAPKDADAVRRADRAMVAFSTSMEKDLDGLRAFLHANMYRHHKVNRARSQAKRIVKSLFDLFFTEPETLPPEWRERYDGADEARREDILARIVCDYIAGMTDRYAMREYRRLFSVEFDG</sequence>
<evidence type="ECO:0000259" key="3">
    <source>
        <dbReference type="PROSITE" id="PS51831"/>
    </source>
</evidence>
<dbReference type="InterPro" id="IPR006261">
    <property type="entry name" value="dGTPase"/>
</dbReference>
<dbReference type="Gene3D" id="1.10.3210.10">
    <property type="entry name" value="Hypothetical protein af1432"/>
    <property type="match status" value="1"/>
</dbReference>
<dbReference type="Pfam" id="PF01966">
    <property type="entry name" value="HD"/>
    <property type="match status" value="1"/>
</dbReference>
<dbReference type="KEGG" id="hfl:PUV54_11755"/>
<dbReference type="GO" id="GO:0006203">
    <property type="term" value="P:dGTP catabolic process"/>
    <property type="evidence" value="ECO:0007669"/>
    <property type="project" value="TreeGrafter"/>
</dbReference>
<proteinExistence type="inferred from homology"/>
<dbReference type="AlphaFoldDB" id="A0AAE9ZI24"/>
<gene>
    <name evidence="4" type="ORF">PUV54_11755</name>
</gene>
<evidence type="ECO:0000313" key="4">
    <source>
        <dbReference type="EMBL" id="WDI30630.1"/>
    </source>
</evidence>
<name>A0AAE9ZI24_9PROT</name>
<reference evidence="4" key="1">
    <citation type="submission" date="2023-02" db="EMBL/GenBank/DDBJ databases">
        <title>Genome sequence of Hyphococcus flavus.</title>
        <authorList>
            <person name="Rong J.-C."/>
            <person name="Zhao Q."/>
            <person name="Yi M."/>
            <person name="Wu J.-Y."/>
        </authorList>
    </citation>
    <scope>NUCLEOTIDE SEQUENCE</scope>
    <source>
        <strain evidence="4">MCCC 1K03223</strain>
    </source>
</reference>
<dbReference type="InterPro" id="IPR003607">
    <property type="entry name" value="HD/PDEase_dom"/>
</dbReference>
<evidence type="ECO:0000256" key="2">
    <source>
        <dbReference type="HAMAP-Rule" id="MF_01212"/>
    </source>
</evidence>
<evidence type="ECO:0000313" key="5">
    <source>
        <dbReference type="Proteomes" id="UP001214043"/>
    </source>
</evidence>
<dbReference type="InterPro" id="IPR026875">
    <property type="entry name" value="PHydrolase_assoc_dom"/>
</dbReference>
<keyword evidence="1 2" id="KW-0378">Hydrolase</keyword>
<evidence type="ECO:0000256" key="1">
    <source>
        <dbReference type="ARBA" id="ARBA00022801"/>
    </source>
</evidence>
<dbReference type="Proteomes" id="UP001214043">
    <property type="component" value="Chromosome"/>
</dbReference>
<dbReference type="RefSeq" id="WP_274492439.1">
    <property type="nucleotide sequence ID" value="NZ_CP118166.1"/>
</dbReference>
<dbReference type="NCBIfam" id="TIGR01353">
    <property type="entry name" value="dGTP_triPase"/>
    <property type="match status" value="1"/>
</dbReference>
<dbReference type="GO" id="GO:0008832">
    <property type="term" value="F:dGTPase activity"/>
    <property type="evidence" value="ECO:0007669"/>
    <property type="project" value="TreeGrafter"/>
</dbReference>
<keyword evidence="5" id="KW-1185">Reference proteome</keyword>
<dbReference type="PANTHER" id="PTHR11373">
    <property type="entry name" value="DEOXYNUCLEOSIDE TRIPHOSPHATE TRIPHOSPHOHYDROLASE"/>
    <property type="match status" value="1"/>
</dbReference>
<dbReference type="InterPro" id="IPR006674">
    <property type="entry name" value="HD_domain"/>
</dbReference>
<accession>A0AAE9ZI24</accession>
<dbReference type="NCBIfam" id="NF002328">
    <property type="entry name" value="PRK01286.1-3"/>
    <property type="match status" value="1"/>
</dbReference>
<dbReference type="PROSITE" id="PS51831">
    <property type="entry name" value="HD"/>
    <property type="match status" value="1"/>
</dbReference>